<evidence type="ECO:0008006" key="3">
    <source>
        <dbReference type="Google" id="ProtNLM"/>
    </source>
</evidence>
<evidence type="ECO:0000313" key="2">
    <source>
        <dbReference type="Proteomes" id="UP000029391"/>
    </source>
</evidence>
<dbReference type="Pfam" id="PF13692">
    <property type="entry name" value="Glyco_trans_1_4"/>
    <property type="match status" value="1"/>
</dbReference>
<dbReference type="STRING" id="1121013.GCA_000426365_01153"/>
<proteinExistence type="predicted"/>
<dbReference type="AlphaFoldDB" id="A0A091BHN2"/>
<dbReference type="SUPFAM" id="SSF53756">
    <property type="entry name" value="UDP-Glycosyltransferase/glycogen phosphorylase"/>
    <property type="match status" value="1"/>
</dbReference>
<name>A0A091BHN2_9GAMM</name>
<dbReference type="PANTHER" id="PTHR12526">
    <property type="entry name" value="GLYCOSYLTRANSFERASE"/>
    <property type="match status" value="1"/>
</dbReference>
<keyword evidence="2" id="KW-1185">Reference proteome</keyword>
<comment type="caution">
    <text evidence="1">The sequence shown here is derived from an EMBL/GenBank/DDBJ whole genome shotgun (WGS) entry which is preliminary data.</text>
</comment>
<dbReference type="EMBL" id="AWXU01000007">
    <property type="protein sequence ID" value="KFN51266.1"/>
    <property type="molecule type" value="Genomic_DNA"/>
</dbReference>
<evidence type="ECO:0000313" key="1">
    <source>
        <dbReference type="EMBL" id="KFN51266.1"/>
    </source>
</evidence>
<reference evidence="1 2" key="1">
    <citation type="submission" date="2013-09" db="EMBL/GenBank/DDBJ databases">
        <title>Genome sequencing of Arenimonas composti.</title>
        <authorList>
            <person name="Chen F."/>
            <person name="Wang G."/>
        </authorList>
    </citation>
    <scope>NUCLEOTIDE SEQUENCE [LARGE SCALE GENOMIC DNA]</scope>
    <source>
        <strain evidence="1 2">TR7-09</strain>
    </source>
</reference>
<dbReference type="Gene3D" id="3.40.50.2000">
    <property type="entry name" value="Glycogen Phosphorylase B"/>
    <property type="match status" value="2"/>
</dbReference>
<sequence>MSARAIVLVTTSYPRAGDGSEAAGGFVADLAAELALHGPVRVVAPGDNARTEAHGALQVFRYPAPTRPLSTLRPWRPAEARDIWRVLRDGAAVTRRAVAAAGPTAHVLALWALPSGDWARRAALDARIGYSVWTLGSDIWSLARLPGVRARLKKVLAEASRCYSDGLQLAEDTRSIAGRPVEFLPSTRRTEAQRDIPPRDEPPYRLLFLGRWHRNKGVDLLIDALRQLDDDTWRRIELVDICGGGPLQECVADGVAALAAAGRPVRMRGFLAKPDAEAAMLAADWLLIPSRIESIPVVFSDAVKLGLPIVTTPVGDLPGLTAQPPACGRVATAVEPAAFAAEIAAAVRAGTAAYVAGTRDRAGRFDLSRIASRIREVPGD</sequence>
<dbReference type="Proteomes" id="UP000029391">
    <property type="component" value="Unassembled WGS sequence"/>
</dbReference>
<protein>
    <recommendedName>
        <fullName evidence="3">Glycosyltransferase subfamily 4-like N-terminal domain-containing protein</fullName>
    </recommendedName>
</protein>
<accession>A0A091BHN2</accession>
<organism evidence="1 2">
    <name type="scientific">Arenimonas composti TR7-09 = DSM 18010</name>
    <dbReference type="NCBI Taxonomy" id="1121013"/>
    <lineage>
        <taxon>Bacteria</taxon>
        <taxon>Pseudomonadati</taxon>
        <taxon>Pseudomonadota</taxon>
        <taxon>Gammaproteobacteria</taxon>
        <taxon>Lysobacterales</taxon>
        <taxon>Lysobacteraceae</taxon>
        <taxon>Arenimonas</taxon>
    </lineage>
</organism>
<dbReference type="OrthoDB" id="9802525at2"/>
<dbReference type="eggNOG" id="COG0438">
    <property type="taxonomic scope" value="Bacteria"/>
</dbReference>
<gene>
    <name evidence="1" type="ORF">P873_03095</name>
</gene>